<evidence type="ECO:0000259" key="3">
    <source>
        <dbReference type="SMART" id="SM00014"/>
    </source>
</evidence>
<name>A0A6L7GPX4_9ACTN</name>
<keyword evidence="2" id="KW-1133">Transmembrane helix</keyword>
<evidence type="ECO:0000256" key="2">
    <source>
        <dbReference type="SAM" id="Phobius"/>
    </source>
</evidence>
<protein>
    <submittedName>
        <fullName evidence="4">Phosphatase PAP2 family protein</fullName>
    </submittedName>
</protein>
<accession>A0A6L7GPX4</accession>
<dbReference type="SUPFAM" id="SSF48317">
    <property type="entry name" value="Acid phosphatase/Vanadium-dependent haloperoxidase"/>
    <property type="match status" value="1"/>
</dbReference>
<feature type="transmembrane region" description="Helical" evidence="2">
    <location>
        <begin position="88"/>
        <end position="109"/>
    </location>
</feature>
<feature type="compositionally biased region" description="Low complexity" evidence="1">
    <location>
        <begin position="15"/>
        <end position="28"/>
    </location>
</feature>
<proteinExistence type="predicted"/>
<gene>
    <name evidence="4" type="ORF">GIY30_09915</name>
</gene>
<reference evidence="4 5" key="1">
    <citation type="submission" date="2019-11" db="EMBL/GenBank/DDBJ databases">
        <title>Gordonia sp. nov., a novel actinobacterium isolated from mangrove soil in Hainan.</title>
        <authorList>
            <person name="Huang X."/>
            <person name="Xie Y."/>
            <person name="Chu X."/>
            <person name="Xiao K."/>
        </authorList>
    </citation>
    <scope>NUCLEOTIDE SEQUENCE [LARGE SCALE GENOMIC DNA]</scope>
    <source>
        <strain evidence="4 5">HNM0687</strain>
    </source>
</reference>
<dbReference type="SMART" id="SM00014">
    <property type="entry name" value="acidPPc"/>
    <property type="match status" value="1"/>
</dbReference>
<keyword evidence="5" id="KW-1185">Reference proteome</keyword>
<evidence type="ECO:0000313" key="4">
    <source>
        <dbReference type="EMBL" id="MXP21662.1"/>
    </source>
</evidence>
<feature type="transmembrane region" description="Helical" evidence="2">
    <location>
        <begin position="155"/>
        <end position="175"/>
    </location>
</feature>
<evidence type="ECO:0000256" key="1">
    <source>
        <dbReference type="SAM" id="MobiDB-lite"/>
    </source>
</evidence>
<dbReference type="Proteomes" id="UP000475545">
    <property type="component" value="Unassembled WGS sequence"/>
</dbReference>
<evidence type="ECO:0000313" key="5">
    <source>
        <dbReference type="Proteomes" id="UP000475545"/>
    </source>
</evidence>
<dbReference type="InterPro" id="IPR000326">
    <property type="entry name" value="PAP2/HPO"/>
</dbReference>
<dbReference type="AlphaFoldDB" id="A0A6L7GPX4"/>
<comment type="caution">
    <text evidence="4">The sequence shown here is derived from an EMBL/GenBank/DDBJ whole genome shotgun (WGS) entry which is preliminary data.</text>
</comment>
<keyword evidence="2" id="KW-0812">Transmembrane</keyword>
<dbReference type="InterPro" id="IPR036938">
    <property type="entry name" value="PAP2/HPO_sf"/>
</dbReference>
<dbReference type="RefSeq" id="WP_160901830.1">
    <property type="nucleotide sequence ID" value="NZ_CP102850.1"/>
</dbReference>
<feature type="transmembrane region" description="Helical" evidence="2">
    <location>
        <begin position="181"/>
        <end position="199"/>
    </location>
</feature>
<keyword evidence="2" id="KW-0472">Membrane</keyword>
<dbReference type="Gene3D" id="1.20.144.10">
    <property type="entry name" value="Phosphatidic acid phosphatase type 2/haloperoxidase"/>
    <property type="match status" value="1"/>
</dbReference>
<dbReference type="EMBL" id="WMBR01000002">
    <property type="protein sequence ID" value="MXP21662.1"/>
    <property type="molecule type" value="Genomic_DNA"/>
</dbReference>
<feature type="transmembrane region" description="Helical" evidence="2">
    <location>
        <begin position="36"/>
        <end position="57"/>
    </location>
</feature>
<feature type="region of interest" description="Disordered" evidence="1">
    <location>
        <begin position="1"/>
        <end position="28"/>
    </location>
</feature>
<feature type="transmembrane region" description="Helical" evidence="2">
    <location>
        <begin position="115"/>
        <end position="134"/>
    </location>
</feature>
<feature type="transmembrane region" description="Helical" evidence="2">
    <location>
        <begin position="211"/>
        <end position="232"/>
    </location>
</feature>
<sequence>MLDGSTDDAKDDSAGDSAGGIATASDAAPARPPRTVVRWIVVGVLAIAIGVATYVLAVRTITGQTIENAALRGADQAGRAMTVQADSVLGTITITSMVIAMLALLVFAVIRRRSWVGLAALVIIVAGQVVTQVLKSFVLARPELIDAYPQYLQNSLPSGHTTAAMTILFGVLLVTPFRLRALVALVVMPWAIGVGAYTITAKWHRFSDTLAADAVALVIACLVCVIGVRMGYLRITVAEPPGRPIGHRAVVAFWSVLFVVALVGGLALWVLTWLAGPIDASAEYRYFLGALVGSAAGSIATGLVFWWTLQGVTIGDGPAARDDAAR</sequence>
<feature type="transmembrane region" description="Helical" evidence="2">
    <location>
        <begin position="286"/>
        <end position="309"/>
    </location>
</feature>
<organism evidence="4 5">
    <name type="scientific">Gordonia mangrovi</name>
    <dbReference type="NCBI Taxonomy" id="2665643"/>
    <lineage>
        <taxon>Bacteria</taxon>
        <taxon>Bacillati</taxon>
        <taxon>Actinomycetota</taxon>
        <taxon>Actinomycetes</taxon>
        <taxon>Mycobacteriales</taxon>
        <taxon>Gordoniaceae</taxon>
        <taxon>Gordonia</taxon>
    </lineage>
</organism>
<feature type="domain" description="Phosphatidic acid phosphatase type 2/haloperoxidase" evidence="3">
    <location>
        <begin position="116"/>
        <end position="224"/>
    </location>
</feature>
<dbReference type="Pfam" id="PF01569">
    <property type="entry name" value="PAP2"/>
    <property type="match status" value="1"/>
</dbReference>
<feature type="transmembrane region" description="Helical" evidence="2">
    <location>
        <begin position="252"/>
        <end position="274"/>
    </location>
</feature>